<evidence type="ECO:0000256" key="5">
    <source>
        <dbReference type="ARBA" id="ARBA00040228"/>
    </source>
</evidence>
<sequence length="246" mass="26051">MDRIIYTAMTGANAAQHRQSVLSNNLANLSTNGFRAELSTYRAVPLRGEGATTRVFALEATAGQRDAPGPAMRTGRELDAMPQQGSWFAVQGLDGGEAYTRNGSFEVSPSGILQTSNGLSLLSDSGSPIIVPENAVISLGSDGTVSAQSAGQPPTTVGRIKLATETEEDRLKRGEDGLFRPISGTPMVNDTNARMDVGVLEGSNVNAVETMVGMIQTARQFEQQMRMLQTAESDDRSAAKLLSLEG</sequence>
<dbReference type="Pfam" id="PF00460">
    <property type="entry name" value="Flg_bb_rod"/>
    <property type="match status" value="1"/>
</dbReference>
<dbReference type="InterPro" id="IPR001444">
    <property type="entry name" value="Flag_bb_rod_N"/>
</dbReference>
<comment type="subunit">
    <text evidence="4 6">The basal body constitutes a major portion of the flagellar organelle and consists of five rings (E,L,P,S, and M) mounted on a central rod. The rod consists of about 26 subunits of FlgG in the distal portion, and FlgB, FlgC and FlgF are thought to build up the proximal portion of the rod with about 6 subunits each.</text>
</comment>
<comment type="subcellular location">
    <subcellularLocation>
        <location evidence="1 6">Bacterial flagellum basal body</location>
    </subcellularLocation>
</comment>
<evidence type="ECO:0000256" key="2">
    <source>
        <dbReference type="ARBA" id="ARBA00009677"/>
    </source>
</evidence>
<proteinExistence type="inferred from homology"/>
<dbReference type="SUPFAM" id="SSF117143">
    <property type="entry name" value="Flagellar hook protein flgE"/>
    <property type="match status" value="1"/>
</dbReference>
<dbReference type="PANTHER" id="PTHR30435">
    <property type="entry name" value="FLAGELLAR PROTEIN"/>
    <property type="match status" value="1"/>
</dbReference>
<dbReference type="Pfam" id="PF22692">
    <property type="entry name" value="LlgE_F_G_D1"/>
    <property type="match status" value="1"/>
</dbReference>
<dbReference type="AlphaFoldDB" id="A0A016XEK0"/>
<dbReference type="InterPro" id="IPR019776">
    <property type="entry name" value="Flagellar_basal_body_rod_CS"/>
</dbReference>
<dbReference type="STRING" id="1458275.AZ34_02095"/>
<dbReference type="Proteomes" id="UP000023268">
    <property type="component" value="Unassembled WGS sequence"/>
</dbReference>
<reference evidence="10 11" key="1">
    <citation type="submission" date="2014-02" db="EMBL/GenBank/DDBJ databases">
        <title>Draft Genome of Hylemonella gracilis isolated from the Niagara River.</title>
        <authorList>
            <person name="Pawlowski D.R."/>
            <person name="Koudelka G.B."/>
        </authorList>
    </citation>
    <scope>NUCLEOTIDE SEQUENCE [LARGE SCALE GENOMIC DNA]</scope>
    <source>
        <strain evidence="10 11">Niagara R</strain>
    </source>
</reference>
<accession>A0A016XEK0</accession>
<evidence type="ECO:0000259" key="8">
    <source>
        <dbReference type="Pfam" id="PF06429"/>
    </source>
</evidence>
<keyword evidence="3 6" id="KW-0975">Bacterial flagellum</keyword>
<organism evidence="10 11">
    <name type="scientific">Hylemonella gracilis str. Niagara R</name>
    <dbReference type="NCBI Taxonomy" id="1458275"/>
    <lineage>
        <taxon>Bacteria</taxon>
        <taxon>Pseudomonadati</taxon>
        <taxon>Pseudomonadota</taxon>
        <taxon>Betaproteobacteria</taxon>
        <taxon>Burkholderiales</taxon>
        <taxon>Comamonadaceae</taxon>
        <taxon>Hylemonella</taxon>
    </lineage>
</organism>
<keyword evidence="10" id="KW-0969">Cilium</keyword>
<comment type="caution">
    <text evidence="10">The sequence shown here is derived from an EMBL/GenBank/DDBJ whole genome shotgun (WGS) entry which is preliminary data.</text>
</comment>
<dbReference type="OrthoDB" id="9804559at2"/>
<evidence type="ECO:0000259" key="7">
    <source>
        <dbReference type="Pfam" id="PF00460"/>
    </source>
</evidence>
<dbReference type="GO" id="GO:0030694">
    <property type="term" value="C:bacterial-type flagellum basal body, rod"/>
    <property type="evidence" value="ECO:0007669"/>
    <property type="project" value="UniProtKB-UniRule"/>
</dbReference>
<evidence type="ECO:0000313" key="10">
    <source>
        <dbReference type="EMBL" id="EYC49987.1"/>
    </source>
</evidence>
<dbReference type="GO" id="GO:0071978">
    <property type="term" value="P:bacterial-type flagellum-dependent swarming motility"/>
    <property type="evidence" value="ECO:0007669"/>
    <property type="project" value="TreeGrafter"/>
</dbReference>
<keyword evidence="10" id="KW-0282">Flagellum</keyword>
<dbReference type="eggNOG" id="COG4787">
    <property type="taxonomic scope" value="Bacteria"/>
</dbReference>
<comment type="similarity">
    <text evidence="2 6">Belongs to the flagella basal body rod proteins family.</text>
</comment>
<name>A0A016XEK0_9BURK</name>
<evidence type="ECO:0000259" key="9">
    <source>
        <dbReference type="Pfam" id="PF22692"/>
    </source>
</evidence>
<dbReference type="InterPro" id="IPR020013">
    <property type="entry name" value="Flagellar_FlgE/F/G"/>
</dbReference>
<dbReference type="EMBL" id="JEMG01000001">
    <property type="protein sequence ID" value="EYC49987.1"/>
    <property type="molecule type" value="Genomic_DNA"/>
</dbReference>
<dbReference type="NCBIfam" id="NF009280">
    <property type="entry name" value="PRK12640.1"/>
    <property type="match status" value="1"/>
</dbReference>
<feature type="domain" description="Flagellar hook protein FlgE/F/G-like D1" evidence="9">
    <location>
        <begin position="87"/>
        <end position="147"/>
    </location>
</feature>
<dbReference type="Pfam" id="PF06429">
    <property type="entry name" value="Flg_bbr_C"/>
    <property type="match status" value="1"/>
</dbReference>
<dbReference type="InterPro" id="IPR053967">
    <property type="entry name" value="LlgE_F_G-like_D1"/>
</dbReference>
<dbReference type="InterPro" id="IPR010930">
    <property type="entry name" value="Flg_bb/hook_C_dom"/>
</dbReference>
<evidence type="ECO:0000256" key="6">
    <source>
        <dbReference type="RuleBase" id="RU362116"/>
    </source>
</evidence>
<evidence type="ECO:0000256" key="1">
    <source>
        <dbReference type="ARBA" id="ARBA00004117"/>
    </source>
</evidence>
<feature type="domain" description="Flagellar basal body rod protein N-terminal" evidence="7">
    <location>
        <begin position="5"/>
        <end position="35"/>
    </location>
</feature>
<evidence type="ECO:0000313" key="11">
    <source>
        <dbReference type="Proteomes" id="UP000023268"/>
    </source>
</evidence>
<keyword evidence="10" id="KW-0966">Cell projection</keyword>
<dbReference type="RefSeq" id="WP_035604282.1">
    <property type="nucleotide sequence ID" value="NZ_JEMG01000001.1"/>
</dbReference>
<evidence type="ECO:0000256" key="4">
    <source>
        <dbReference type="ARBA" id="ARBA00038560"/>
    </source>
</evidence>
<dbReference type="PROSITE" id="PS00588">
    <property type="entry name" value="FLAGELLA_BB_ROD"/>
    <property type="match status" value="1"/>
</dbReference>
<dbReference type="InterPro" id="IPR037925">
    <property type="entry name" value="FlgE/F/G-like"/>
</dbReference>
<feature type="domain" description="Flagellar basal-body/hook protein C-terminal" evidence="8">
    <location>
        <begin position="198"/>
        <end position="241"/>
    </location>
</feature>
<evidence type="ECO:0000256" key="3">
    <source>
        <dbReference type="ARBA" id="ARBA00023143"/>
    </source>
</evidence>
<protein>
    <recommendedName>
        <fullName evidence="5 6">Flagellar basal-body rod protein FlgF</fullName>
    </recommendedName>
</protein>
<dbReference type="NCBIfam" id="TIGR03506">
    <property type="entry name" value="FlgEFG_subfam"/>
    <property type="match status" value="1"/>
</dbReference>
<dbReference type="PANTHER" id="PTHR30435:SF18">
    <property type="entry name" value="FLAGELLAR BASAL-BODY ROD PROTEIN FLGF"/>
    <property type="match status" value="1"/>
</dbReference>
<gene>
    <name evidence="10" type="primary">flgF</name>
    <name evidence="10" type="ORF">AZ34_02095</name>
</gene>